<gene>
    <name evidence="1" type="ORF">ACFSKX_08860</name>
</gene>
<dbReference type="EMBL" id="JBHUJD010000009">
    <property type="protein sequence ID" value="MFD2310523.1"/>
    <property type="molecule type" value="Genomic_DNA"/>
</dbReference>
<reference evidence="2" key="1">
    <citation type="journal article" date="2019" name="Int. J. Syst. Evol. Microbiol.">
        <title>The Global Catalogue of Microorganisms (GCM) 10K type strain sequencing project: providing services to taxonomists for standard genome sequencing and annotation.</title>
        <authorList>
            <consortium name="The Broad Institute Genomics Platform"/>
            <consortium name="The Broad Institute Genome Sequencing Center for Infectious Disease"/>
            <person name="Wu L."/>
            <person name="Ma J."/>
        </authorList>
    </citation>
    <scope>NUCLEOTIDE SEQUENCE [LARGE SCALE GENOMIC DNA]</scope>
    <source>
        <strain evidence="2">KCTC 12848</strain>
    </source>
</reference>
<dbReference type="InterPro" id="IPR025833">
    <property type="entry name" value="GDYXXLXY"/>
</dbReference>
<accession>A0ABW5EAC2</accession>
<dbReference type="RefSeq" id="WP_265722880.1">
    <property type="nucleotide sequence ID" value="NZ_JAPIVK010000031.1"/>
</dbReference>
<sequence>MMKRILKPGLAVAIAFQFLILTGMYVAAQMPLWSGEEIHLKTIPVDPRSLFRGNYARLEYEISQVSAEHFPEGASLRRGEVVYISLEPGREGLHELAGAGLEKPDEGLFLRGRVTGSWLGGARDNYHIDYGIEAFFAPKEKALELESDLRNGGVAEVMVSGGGRARLKDVIPAGAE</sequence>
<dbReference type="Pfam" id="PF14345">
    <property type="entry name" value="GDYXXLXY"/>
    <property type="match status" value="1"/>
</dbReference>
<comment type="caution">
    <text evidence="1">The sequence shown here is derived from an EMBL/GenBank/DDBJ whole genome shotgun (WGS) entry which is preliminary data.</text>
</comment>
<name>A0ABW5EAC2_9GAMM</name>
<evidence type="ECO:0000313" key="2">
    <source>
        <dbReference type="Proteomes" id="UP001597425"/>
    </source>
</evidence>
<protein>
    <submittedName>
        <fullName evidence="1">GDYXXLXY domain-containing protein</fullName>
    </submittedName>
</protein>
<evidence type="ECO:0000313" key="1">
    <source>
        <dbReference type="EMBL" id="MFD2310523.1"/>
    </source>
</evidence>
<dbReference type="Proteomes" id="UP001597425">
    <property type="component" value="Unassembled WGS sequence"/>
</dbReference>
<proteinExistence type="predicted"/>
<keyword evidence="2" id="KW-1185">Reference proteome</keyword>
<organism evidence="1 2">
    <name type="scientific">Microbulbifer halophilus</name>
    <dbReference type="NCBI Taxonomy" id="453963"/>
    <lineage>
        <taxon>Bacteria</taxon>
        <taxon>Pseudomonadati</taxon>
        <taxon>Pseudomonadota</taxon>
        <taxon>Gammaproteobacteria</taxon>
        <taxon>Cellvibrionales</taxon>
        <taxon>Microbulbiferaceae</taxon>
        <taxon>Microbulbifer</taxon>
    </lineage>
</organism>